<dbReference type="AlphaFoldDB" id="A0A1Y1ZN76"/>
<organism evidence="1 2">
    <name type="scientific">Clohesyomyces aquaticus</name>
    <dbReference type="NCBI Taxonomy" id="1231657"/>
    <lineage>
        <taxon>Eukaryota</taxon>
        <taxon>Fungi</taxon>
        <taxon>Dikarya</taxon>
        <taxon>Ascomycota</taxon>
        <taxon>Pezizomycotina</taxon>
        <taxon>Dothideomycetes</taxon>
        <taxon>Pleosporomycetidae</taxon>
        <taxon>Pleosporales</taxon>
        <taxon>Lindgomycetaceae</taxon>
        <taxon>Clohesyomyces</taxon>
    </lineage>
</organism>
<dbReference type="Proteomes" id="UP000193144">
    <property type="component" value="Unassembled WGS sequence"/>
</dbReference>
<gene>
    <name evidence="1" type="ORF">BCR34DRAFT_483920</name>
</gene>
<dbReference type="PANTHER" id="PTHR28064">
    <property type="entry name" value="INNER KINETOCHORE SUBUNIT NKP2"/>
    <property type="match status" value="1"/>
</dbReference>
<reference evidence="1 2" key="1">
    <citation type="submission" date="2016-07" db="EMBL/GenBank/DDBJ databases">
        <title>Pervasive Adenine N6-methylation of Active Genes in Fungi.</title>
        <authorList>
            <consortium name="DOE Joint Genome Institute"/>
            <person name="Mondo S.J."/>
            <person name="Dannebaum R.O."/>
            <person name="Kuo R.C."/>
            <person name="Labutti K."/>
            <person name="Haridas S."/>
            <person name="Kuo A."/>
            <person name="Salamov A."/>
            <person name="Ahrendt S.R."/>
            <person name="Lipzen A."/>
            <person name="Sullivan W."/>
            <person name="Andreopoulos W.B."/>
            <person name="Clum A."/>
            <person name="Lindquist E."/>
            <person name="Daum C."/>
            <person name="Ramamoorthy G.K."/>
            <person name="Gryganskyi A."/>
            <person name="Culley D."/>
            <person name="Magnuson J.K."/>
            <person name="James T.Y."/>
            <person name="O'Malley M.A."/>
            <person name="Stajich J.E."/>
            <person name="Spatafora J.W."/>
            <person name="Visel A."/>
            <person name="Grigoriev I.V."/>
        </authorList>
    </citation>
    <scope>NUCLEOTIDE SEQUENCE [LARGE SCALE GENOMIC DNA]</scope>
    <source>
        <strain evidence="1 2">CBS 115471</strain>
    </source>
</reference>
<dbReference type="GO" id="GO:0031511">
    <property type="term" value="C:Mis6-Sim4 complex"/>
    <property type="evidence" value="ECO:0007669"/>
    <property type="project" value="TreeGrafter"/>
</dbReference>
<keyword evidence="2" id="KW-1185">Reference proteome</keyword>
<dbReference type="InterPro" id="IPR018565">
    <property type="entry name" value="Nkp2/Cnl2"/>
</dbReference>
<dbReference type="STRING" id="1231657.A0A1Y1ZN76"/>
<dbReference type="EMBL" id="MCFA01000059">
    <property type="protein sequence ID" value="ORY11654.1"/>
    <property type="molecule type" value="Genomic_DNA"/>
</dbReference>
<dbReference type="PANTHER" id="PTHR28064:SF1">
    <property type="entry name" value="INNER KINETOCHORE SUBUNIT NKP2"/>
    <property type="match status" value="1"/>
</dbReference>
<dbReference type="OrthoDB" id="2311687at2759"/>
<accession>A0A1Y1ZN76</accession>
<dbReference type="GO" id="GO:0007059">
    <property type="term" value="P:chromosome segregation"/>
    <property type="evidence" value="ECO:0007669"/>
    <property type="project" value="TreeGrafter"/>
</dbReference>
<evidence type="ECO:0000313" key="2">
    <source>
        <dbReference type="Proteomes" id="UP000193144"/>
    </source>
</evidence>
<evidence type="ECO:0000313" key="1">
    <source>
        <dbReference type="EMBL" id="ORY11654.1"/>
    </source>
</evidence>
<comment type="caution">
    <text evidence="1">The sequence shown here is derived from an EMBL/GenBank/DDBJ whole genome shotgun (WGS) entry which is preliminary data.</text>
</comment>
<name>A0A1Y1ZN76_9PLEO</name>
<protein>
    <submittedName>
        <fullName evidence="1">Cnl2/NKP2 family protein-domain-containing protein</fullName>
    </submittedName>
</protein>
<sequence>MPPSEGSILADFLLAPAPLRNCMSLRQFTTIFPAGQRDNPAIKDVYRELQRLRETEIDVVRRDIKHEVKKSEALKRRIARDRQQADGAAVAGLDRLTCTQLSSYGRRGKPHTLQSVHTTIEDACDGVEAQISELEVELQRVLEDVQEAVGGLSDLRYGHFPKSTGADELGDELLATLRRLEAACAASPG</sequence>
<dbReference type="Pfam" id="PF09447">
    <property type="entry name" value="Cnl2_NKP2"/>
    <property type="match status" value="1"/>
</dbReference>
<proteinExistence type="predicted"/>